<dbReference type="Proteomes" id="UP001380953">
    <property type="component" value="Unassembled WGS sequence"/>
</dbReference>
<proteinExistence type="predicted"/>
<comment type="caution">
    <text evidence="1">The sequence shown here is derived from an EMBL/GenBank/DDBJ whole genome shotgun (WGS) entry which is preliminary data.</text>
</comment>
<protein>
    <submittedName>
        <fullName evidence="1">DUF6171 family protein</fullName>
    </submittedName>
</protein>
<name>A0ACC6P9X5_9BACL</name>
<keyword evidence="2" id="KW-1185">Reference proteome</keyword>
<accession>A0ACC6P9X5</accession>
<dbReference type="EMBL" id="JBBKAR010000023">
    <property type="protein sequence ID" value="MEJ8303687.1"/>
    <property type="molecule type" value="Genomic_DNA"/>
</dbReference>
<sequence>MQSANRTCRGCSEEFAVNEKQMERLLASAAFAPELRVAEEEYEARLEACHTCPKFHGGTTCMLCGCLVPVIAHLKSKNCPYPGGGRWAVQHQA</sequence>
<reference evidence="1" key="1">
    <citation type="submission" date="2024-03" db="EMBL/GenBank/DDBJ databases">
        <title>Whole genome sequecning of epiphytes from Marcgravia umbellata leaves.</title>
        <authorList>
            <person name="Kumar G."/>
            <person name="Savka M.A."/>
        </authorList>
    </citation>
    <scope>NUCLEOTIDE SEQUENCE</scope>
    <source>
        <strain evidence="1">RIT_BL5</strain>
    </source>
</reference>
<evidence type="ECO:0000313" key="1">
    <source>
        <dbReference type="EMBL" id="MEJ8303687.1"/>
    </source>
</evidence>
<organism evidence="1 2">
    <name type="scientific">Saccharibacillus sacchari</name>
    <dbReference type="NCBI Taxonomy" id="456493"/>
    <lineage>
        <taxon>Bacteria</taxon>
        <taxon>Bacillati</taxon>
        <taxon>Bacillota</taxon>
        <taxon>Bacilli</taxon>
        <taxon>Bacillales</taxon>
        <taxon>Paenibacillaceae</taxon>
        <taxon>Saccharibacillus</taxon>
    </lineage>
</organism>
<gene>
    <name evidence="1" type="ORF">WKI47_07115</name>
</gene>
<evidence type="ECO:0000313" key="2">
    <source>
        <dbReference type="Proteomes" id="UP001380953"/>
    </source>
</evidence>